<keyword evidence="5 6" id="KW-0472">Membrane</keyword>
<dbReference type="AlphaFoldDB" id="K1U4N9"/>
<dbReference type="EMBL" id="AJWY01002838">
    <property type="protein sequence ID" value="EKC77183.1"/>
    <property type="molecule type" value="Genomic_DNA"/>
</dbReference>
<evidence type="ECO:0000256" key="2">
    <source>
        <dbReference type="ARBA" id="ARBA00022475"/>
    </source>
</evidence>
<protein>
    <submittedName>
        <fullName evidence="8">ABC transporter, permease protein</fullName>
    </submittedName>
</protein>
<name>K1U4N9_9ZZZZ</name>
<gene>
    <name evidence="8" type="ORF">LEA_04306</name>
</gene>
<dbReference type="GO" id="GO:0098797">
    <property type="term" value="C:plasma membrane protein complex"/>
    <property type="evidence" value="ECO:0007669"/>
    <property type="project" value="TreeGrafter"/>
</dbReference>
<organism evidence="8">
    <name type="scientific">human gut metagenome</name>
    <dbReference type="NCBI Taxonomy" id="408170"/>
    <lineage>
        <taxon>unclassified sequences</taxon>
        <taxon>metagenomes</taxon>
        <taxon>organismal metagenomes</taxon>
    </lineage>
</organism>
<reference evidence="8" key="1">
    <citation type="journal article" date="2013" name="Environ. Microbiol.">
        <title>Microbiota from the distal guts of lean and obese adolescents exhibit partial functional redundancy besides clear differences in community structure.</title>
        <authorList>
            <person name="Ferrer M."/>
            <person name="Ruiz A."/>
            <person name="Lanza F."/>
            <person name="Haange S.B."/>
            <person name="Oberbach A."/>
            <person name="Till H."/>
            <person name="Bargiela R."/>
            <person name="Campoy C."/>
            <person name="Segura M.T."/>
            <person name="Richter M."/>
            <person name="von Bergen M."/>
            <person name="Seifert J."/>
            <person name="Suarez A."/>
        </authorList>
    </citation>
    <scope>NUCLEOTIDE SEQUENCE</scope>
</reference>
<keyword evidence="2" id="KW-1003">Cell membrane</keyword>
<feature type="transmembrane region" description="Helical" evidence="6">
    <location>
        <begin position="115"/>
        <end position="135"/>
    </location>
</feature>
<sequence>VQKEVYHTCPSIGEKVTLRWFDGTEHSIDVLIAGTSEKSMNEGFYLPKETIEKLWGDMDLTASLTLSVPEYEKVGKSVESKLNNILSRHPDLVMETLQEVKASSANTIHNTSVQVYGVSAFVIMFSIFNLTNTLISRISTRRKEFGILESIGMTKKQIRKCCCMKVSY</sequence>
<comment type="subcellular location">
    <subcellularLocation>
        <location evidence="1">Cell membrane</location>
        <topology evidence="1">Multi-pass membrane protein</topology>
    </subcellularLocation>
</comment>
<feature type="domain" description="ABC3 transporter permease C-terminal" evidence="7">
    <location>
        <begin position="118"/>
        <end position="161"/>
    </location>
</feature>
<evidence type="ECO:0000256" key="6">
    <source>
        <dbReference type="SAM" id="Phobius"/>
    </source>
</evidence>
<evidence type="ECO:0000259" key="7">
    <source>
        <dbReference type="Pfam" id="PF02687"/>
    </source>
</evidence>
<comment type="caution">
    <text evidence="8">The sequence shown here is derived from an EMBL/GenBank/DDBJ whole genome shotgun (WGS) entry which is preliminary data.</text>
</comment>
<proteinExistence type="predicted"/>
<evidence type="ECO:0000256" key="1">
    <source>
        <dbReference type="ARBA" id="ARBA00004651"/>
    </source>
</evidence>
<evidence type="ECO:0000256" key="5">
    <source>
        <dbReference type="ARBA" id="ARBA00023136"/>
    </source>
</evidence>
<evidence type="ECO:0000313" key="8">
    <source>
        <dbReference type="EMBL" id="EKC77183.1"/>
    </source>
</evidence>
<feature type="non-terminal residue" evidence="8">
    <location>
        <position position="1"/>
    </location>
</feature>
<accession>K1U4N9</accession>
<dbReference type="Pfam" id="PF02687">
    <property type="entry name" value="FtsX"/>
    <property type="match status" value="1"/>
</dbReference>
<keyword evidence="4 6" id="KW-1133">Transmembrane helix</keyword>
<evidence type="ECO:0000256" key="4">
    <source>
        <dbReference type="ARBA" id="ARBA00022989"/>
    </source>
</evidence>
<evidence type="ECO:0000256" key="3">
    <source>
        <dbReference type="ARBA" id="ARBA00022692"/>
    </source>
</evidence>
<dbReference type="InterPro" id="IPR051447">
    <property type="entry name" value="Lipoprotein-release_system"/>
</dbReference>
<dbReference type="InterPro" id="IPR003838">
    <property type="entry name" value="ABC3_permease_C"/>
</dbReference>
<dbReference type="PANTHER" id="PTHR30489:SF0">
    <property type="entry name" value="LIPOPROTEIN-RELEASING SYSTEM TRANSMEMBRANE PROTEIN LOLE"/>
    <property type="match status" value="1"/>
</dbReference>
<dbReference type="PANTHER" id="PTHR30489">
    <property type="entry name" value="LIPOPROTEIN-RELEASING SYSTEM TRANSMEMBRANE PROTEIN LOLE"/>
    <property type="match status" value="1"/>
</dbReference>
<keyword evidence="3 6" id="KW-0812">Transmembrane</keyword>
<dbReference type="GO" id="GO:0044874">
    <property type="term" value="P:lipoprotein localization to outer membrane"/>
    <property type="evidence" value="ECO:0007669"/>
    <property type="project" value="TreeGrafter"/>
</dbReference>